<feature type="domain" description="HTH CENPB-type" evidence="6">
    <location>
        <begin position="74"/>
        <end position="149"/>
    </location>
</feature>
<keyword evidence="1 3" id="KW-0238">DNA-binding</keyword>
<dbReference type="Proteomes" id="UP001165083">
    <property type="component" value="Unassembled WGS sequence"/>
</dbReference>
<dbReference type="Pfam" id="PF04218">
    <property type="entry name" value="CENP-B_N"/>
    <property type="match status" value="1"/>
</dbReference>
<feature type="domain" description="HTH psq-type" evidence="5">
    <location>
        <begin position="7"/>
        <end position="58"/>
    </location>
</feature>
<dbReference type="EMBL" id="BSXW01001464">
    <property type="protein sequence ID" value="GMF36959.1"/>
    <property type="molecule type" value="Genomic_DNA"/>
</dbReference>
<evidence type="ECO:0000313" key="7">
    <source>
        <dbReference type="EMBL" id="GMF36959.1"/>
    </source>
</evidence>
<evidence type="ECO:0000259" key="6">
    <source>
        <dbReference type="PROSITE" id="PS51253"/>
    </source>
</evidence>
<dbReference type="InterPro" id="IPR006600">
    <property type="entry name" value="HTH_CenpB_DNA-bd_dom"/>
</dbReference>
<dbReference type="GO" id="GO:0005634">
    <property type="term" value="C:nucleus"/>
    <property type="evidence" value="ECO:0007669"/>
    <property type="project" value="UniProtKB-SubCell"/>
</dbReference>
<evidence type="ECO:0000256" key="2">
    <source>
        <dbReference type="ARBA" id="ARBA00023242"/>
    </source>
</evidence>
<comment type="caution">
    <text evidence="7">The sequence shown here is derived from an EMBL/GenBank/DDBJ whole genome shotgun (WGS) entry which is preliminary data.</text>
</comment>
<organism evidence="7 8">
    <name type="scientific">Phytophthora lilii</name>
    <dbReference type="NCBI Taxonomy" id="2077276"/>
    <lineage>
        <taxon>Eukaryota</taxon>
        <taxon>Sar</taxon>
        <taxon>Stramenopiles</taxon>
        <taxon>Oomycota</taxon>
        <taxon>Peronosporomycetes</taxon>
        <taxon>Peronosporales</taxon>
        <taxon>Peronosporaceae</taxon>
        <taxon>Phytophthora</taxon>
    </lineage>
</organism>
<name>A0A9W6XEP0_9STRA</name>
<dbReference type="PANTHER" id="PTHR19303:SF75">
    <property type="entry name" value="HTH CENPB-TYPE DOMAIN-CONTAINING PROTEIN"/>
    <property type="match status" value="1"/>
</dbReference>
<sequence>MSDAAPRAAKRKRVVLSIHDKQQVLQRLDAGEQPVAIARAFGISRQQVSDIKKNRPRILAFCMDAKHMSSLARKTLKPASEFHPGVEQELYRWIVRQRALGRRVSAESLSSKTAALFTQYSAEASGMSPKGIANWLRHFKRAHGIKTFSEEEVMQLPERFVPAMDTTRSEVPAIQSQASTPSSTVTASSADSVTPPGSYYITTASHTISQPVDSGINALNAAAATIPSSSTAVSVPASMDMDSYVHGVGAYANAQQLQHPAIGGPTATLQATVNTAQQLSEQLVRFERDMEAKLNYLDERVAKLCYLVLPTRLS</sequence>
<dbReference type="SUPFAM" id="SSF46689">
    <property type="entry name" value="Homeodomain-like"/>
    <property type="match status" value="1"/>
</dbReference>
<dbReference type="GO" id="GO:0003677">
    <property type="term" value="F:DNA binding"/>
    <property type="evidence" value="ECO:0007669"/>
    <property type="project" value="UniProtKB-UniRule"/>
</dbReference>
<gene>
    <name evidence="7" type="ORF">Plil01_001560800</name>
</gene>
<dbReference type="InterPro" id="IPR009057">
    <property type="entry name" value="Homeodomain-like_sf"/>
</dbReference>
<proteinExistence type="predicted"/>
<dbReference type="Pfam" id="PF03221">
    <property type="entry name" value="HTH_Tnp_Tc5"/>
    <property type="match status" value="1"/>
</dbReference>
<dbReference type="AlphaFoldDB" id="A0A9W6XEP0"/>
<keyword evidence="2 3" id="KW-0539">Nucleus</keyword>
<comment type="subcellular location">
    <subcellularLocation>
        <location evidence="3">Nucleus</location>
    </subcellularLocation>
</comment>
<feature type="region of interest" description="Disordered" evidence="4">
    <location>
        <begin position="173"/>
        <end position="192"/>
    </location>
</feature>
<dbReference type="Gene3D" id="1.10.10.60">
    <property type="entry name" value="Homeodomain-like"/>
    <property type="match status" value="2"/>
</dbReference>
<evidence type="ECO:0000256" key="3">
    <source>
        <dbReference type="PROSITE-ProRule" id="PRU00320"/>
    </source>
</evidence>
<dbReference type="SMART" id="SM00674">
    <property type="entry name" value="CENPB"/>
    <property type="match status" value="1"/>
</dbReference>
<reference evidence="7" key="1">
    <citation type="submission" date="2023-04" db="EMBL/GenBank/DDBJ databases">
        <title>Phytophthora lilii NBRC 32176.</title>
        <authorList>
            <person name="Ichikawa N."/>
            <person name="Sato H."/>
            <person name="Tonouchi N."/>
        </authorList>
    </citation>
    <scope>NUCLEOTIDE SEQUENCE</scope>
    <source>
        <strain evidence="7">NBRC 32176</strain>
    </source>
</reference>
<evidence type="ECO:0000313" key="8">
    <source>
        <dbReference type="Proteomes" id="UP001165083"/>
    </source>
</evidence>
<keyword evidence="8" id="KW-1185">Reference proteome</keyword>
<evidence type="ECO:0000256" key="1">
    <source>
        <dbReference type="ARBA" id="ARBA00023125"/>
    </source>
</evidence>
<dbReference type="OrthoDB" id="5919228at2759"/>
<evidence type="ECO:0000256" key="4">
    <source>
        <dbReference type="SAM" id="MobiDB-lite"/>
    </source>
</evidence>
<feature type="DNA-binding region" description="H-T-H motif" evidence="3">
    <location>
        <begin position="34"/>
        <end position="54"/>
    </location>
</feature>
<feature type="compositionally biased region" description="Low complexity" evidence="4">
    <location>
        <begin position="175"/>
        <end position="192"/>
    </location>
</feature>
<accession>A0A9W6XEP0</accession>
<dbReference type="InterPro" id="IPR007889">
    <property type="entry name" value="HTH_Psq"/>
</dbReference>
<dbReference type="InterPro" id="IPR050863">
    <property type="entry name" value="CenT-Element_Derived"/>
</dbReference>
<evidence type="ECO:0000259" key="5">
    <source>
        <dbReference type="PROSITE" id="PS50960"/>
    </source>
</evidence>
<dbReference type="PROSITE" id="PS50960">
    <property type="entry name" value="HTH_PSQ"/>
    <property type="match status" value="1"/>
</dbReference>
<dbReference type="PROSITE" id="PS51253">
    <property type="entry name" value="HTH_CENPB"/>
    <property type="match status" value="1"/>
</dbReference>
<protein>
    <submittedName>
        <fullName evidence="7">Unnamed protein product</fullName>
    </submittedName>
</protein>
<dbReference type="PANTHER" id="PTHR19303">
    <property type="entry name" value="TRANSPOSON"/>
    <property type="match status" value="1"/>
</dbReference>